<proteinExistence type="inferred from homology"/>
<evidence type="ECO:0000256" key="1">
    <source>
        <dbReference type="ARBA" id="ARBA00007572"/>
    </source>
</evidence>
<feature type="domain" description="DNA ligase ATP-dependent C-terminal" evidence="3">
    <location>
        <begin position="24"/>
        <end position="111"/>
    </location>
</feature>
<accession>A0A7J3T8D7</accession>
<comment type="caution">
    <text evidence="4">The sequence shown here is derived from an EMBL/GenBank/DDBJ whole genome shotgun (WGS) entry which is preliminary data.</text>
</comment>
<evidence type="ECO:0000313" key="4">
    <source>
        <dbReference type="EMBL" id="HHE75535.1"/>
    </source>
</evidence>
<dbReference type="InterPro" id="IPR012340">
    <property type="entry name" value="NA-bd_OB-fold"/>
</dbReference>
<dbReference type="GO" id="GO:0006281">
    <property type="term" value="P:DNA repair"/>
    <property type="evidence" value="ECO:0007669"/>
    <property type="project" value="InterPro"/>
</dbReference>
<dbReference type="InterPro" id="IPR050191">
    <property type="entry name" value="ATP-dep_DNA_ligase"/>
</dbReference>
<feature type="non-terminal residue" evidence="4">
    <location>
        <position position="1"/>
    </location>
</feature>
<dbReference type="PANTHER" id="PTHR45674">
    <property type="entry name" value="DNA LIGASE 1/3 FAMILY MEMBER"/>
    <property type="match status" value="1"/>
</dbReference>
<dbReference type="SUPFAM" id="SSF50249">
    <property type="entry name" value="Nucleic acid-binding proteins"/>
    <property type="match status" value="1"/>
</dbReference>
<gene>
    <name evidence="4" type="ORF">ENL31_00210</name>
</gene>
<dbReference type="CDD" id="cd07971">
    <property type="entry name" value="OBF_DNA_ligase_LigD"/>
    <property type="match status" value="1"/>
</dbReference>
<reference evidence="4" key="1">
    <citation type="journal article" date="2020" name="mSystems">
        <title>Genome- and Community-Level Interaction Insights into Carbon Utilization and Element Cycling Functions of Hydrothermarchaeota in Hydrothermal Sediment.</title>
        <authorList>
            <person name="Zhou Z."/>
            <person name="Liu Y."/>
            <person name="Xu W."/>
            <person name="Pan J."/>
            <person name="Luo Z.H."/>
            <person name="Li M."/>
        </authorList>
    </citation>
    <scope>NUCLEOTIDE SEQUENCE [LARGE SCALE GENOMIC DNA]</scope>
    <source>
        <strain evidence="4">HyVt-85</strain>
    </source>
</reference>
<dbReference type="GO" id="GO:0003910">
    <property type="term" value="F:DNA ligase (ATP) activity"/>
    <property type="evidence" value="ECO:0007669"/>
    <property type="project" value="InterPro"/>
</dbReference>
<dbReference type="AlphaFoldDB" id="A0A7J3T8D7"/>
<dbReference type="InterPro" id="IPR012309">
    <property type="entry name" value="DNA_ligase_ATP-dep_C"/>
</dbReference>
<evidence type="ECO:0000259" key="3">
    <source>
        <dbReference type="Pfam" id="PF04679"/>
    </source>
</evidence>
<organism evidence="4">
    <name type="scientific">Candidatus Aciduliprofundum boonei</name>
    <dbReference type="NCBI Taxonomy" id="379547"/>
    <lineage>
        <taxon>Archaea</taxon>
        <taxon>Methanobacteriati</taxon>
        <taxon>Thermoplasmatota</taxon>
        <taxon>DHVE2 group</taxon>
        <taxon>Candidatus Aciduliprofundum</taxon>
    </lineage>
</organism>
<dbReference type="EMBL" id="DRTM01000016">
    <property type="protein sequence ID" value="HHE75535.1"/>
    <property type="molecule type" value="Genomic_DNA"/>
</dbReference>
<name>A0A7J3T8D7_9ARCH</name>
<protein>
    <submittedName>
        <fullName evidence="4">DNA ligase</fullName>
    </submittedName>
</protein>
<evidence type="ECO:0000256" key="2">
    <source>
        <dbReference type="ARBA" id="ARBA00022598"/>
    </source>
</evidence>
<dbReference type="GO" id="GO:0006310">
    <property type="term" value="P:DNA recombination"/>
    <property type="evidence" value="ECO:0007669"/>
    <property type="project" value="InterPro"/>
</dbReference>
<keyword evidence="2 4" id="KW-0436">Ligase</keyword>
<dbReference type="PANTHER" id="PTHR45674:SF4">
    <property type="entry name" value="DNA LIGASE 1"/>
    <property type="match status" value="1"/>
</dbReference>
<dbReference type="Pfam" id="PF04679">
    <property type="entry name" value="DNA_ligase_A_C"/>
    <property type="match status" value="1"/>
</dbReference>
<dbReference type="Proteomes" id="UP000886130">
    <property type="component" value="Unassembled WGS sequence"/>
</dbReference>
<comment type="similarity">
    <text evidence="1">Belongs to the ATP-dependent DNA ligase family.</text>
</comment>
<dbReference type="Gene3D" id="2.40.50.140">
    <property type="entry name" value="Nucleic acid-binding proteins"/>
    <property type="match status" value="1"/>
</dbReference>
<sequence length="123" mass="14286">LKIKYFKTVDAVIVGYTPGKGKREESFGAILLALYEGENLRFVGKVGTGFDESISRYLLSHFERDKVNVINPPNYEVIWVKPNMVCEVQYLEVTEDKKLRAPSFKRVRWDKNPKDCKVEELQK</sequence>